<dbReference type="OrthoDB" id="1701857at2"/>
<dbReference type="AlphaFoldDB" id="A0A1M6HZA9"/>
<evidence type="ECO:0000256" key="1">
    <source>
        <dbReference type="SAM" id="Phobius"/>
    </source>
</evidence>
<feature type="transmembrane region" description="Helical" evidence="1">
    <location>
        <begin position="218"/>
        <end position="237"/>
    </location>
</feature>
<feature type="transmembrane region" description="Helical" evidence="1">
    <location>
        <begin position="131"/>
        <end position="159"/>
    </location>
</feature>
<gene>
    <name evidence="2" type="ORF">SAMN02745163_01638</name>
</gene>
<proteinExistence type="predicted"/>
<keyword evidence="1" id="KW-0472">Membrane</keyword>
<accession>A0A1M6HZA9</accession>
<dbReference type="EMBL" id="FQZB01000007">
    <property type="protein sequence ID" value="SHJ27568.1"/>
    <property type="molecule type" value="Genomic_DNA"/>
</dbReference>
<keyword evidence="1" id="KW-1133">Transmembrane helix</keyword>
<protein>
    <submittedName>
        <fullName evidence="2">ABC-2 type transport system permease protein</fullName>
    </submittedName>
</protein>
<dbReference type="Pfam" id="PF12730">
    <property type="entry name" value="ABC2_membrane_4"/>
    <property type="match status" value="1"/>
</dbReference>
<dbReference type="Proteomes" id="UP000184310">
    <property type="component" value="Unassembled WGS sequence"/>
</dbReference>
<feature type="transmembrane region" description="Helical" evidence="1">
    <location>
        <begin position="166"/>
        <end position="185"/>
    </location>
</feature>
<name>A0A1M6HZA9_9CLOT</name>
<evidence type="ECO:0000313" key="3">
    <source>
        <dbReference type="Proteomes" id="UP000184310"/>
    </source>
</evidence>
<keyword evidence="1" id="KW-0812">Transmembrane</keyword>
<sequence length="243" mass="27140">MINLLKLEFHKLKHNKSFLIIALITVIAEIINVIKNGTISGERAFQNSMYDIATLMLLGSVFAGLFIGTDFSNRIINKEVSAGHSRLKILLSKGILFFLATEMIMLVYPIASVTVNTILNGWGSSFDLSTVIYIIKTILFRMVLDASCISLWIFIAFLCKDVTKTMGVSILVFMMGSITLAGLSFQNNFVKTIYDFTAHSQARVIVNKSISYAQVTSVLISKLIIISILLSLSYIMFRRTELK</sequence>
<reference evidence="2 3" key="1">
    <citation type="submission" date="2016-11" db="EMBL/GenBank/DDBJ databases">
        <authorList>
            <person name="Jaros S."/>
            <person name="Januszkiewicz K."/>
            <person name="Wedrychowicz H."/>
        </authorList>
    </citation>
    <scope>NUCLEOTIDE SEQUENCE [LARGE SCALE GENOMIC DNA]</scope>
    <source>
        <strain evidence="2 3">DSM 21758</strain>
    </source>
</reference>
<feature type="transmembrane region" description="Helical" evidence="1">
    <location>
        <begin position="52"/>
        <end position="69"/>
    </location>
</feature>
<dbReference type="RefSeq" id="WP_072986186.1">
    <property type="nucleotide sequence ID" value="NZ_FQZB01000007.1"/>
</dbReference>
<feature type="transmembrane region" description="Helical" evidence="1">
    <location>
        <begin position="90"/>
        <end position="111"/>
    </location>
</feature>
<keyword evidence="3" id="KW-1185">Reference proteome</keyword>
<dbReference type="PANTHER" id="PTHR37305:SF1">
    <property type="entry name" value="MEMBRANE PROTEIN"/>
    <property type="match status" value="1"/>
</dbReference>
<dbReference type="STRING" id="1121302.SAMN02745163_01638"/>
<organism evidence="2 3">
    <name type="scientific">Clostridium cavendishii DSM 21758</name>
    <dbReference type="NCBI Taxonomy" id="1121302"/>
    <lineage>
        <taxon>Bacteria</taxon>
        <taxon>Bacillati</taxon>
        <taxon>Bacillota</taxon>
        <taxon>Clostridia</taxon>
        <taxon>Eubacteriales</taxon>
        <taxon>Clostridiaceae</taxon>
        <taxon>Clostridium</taxon>
    </lineage>
</organism>
<dbReference type="PANTHER" id="PTHR37305">
    <property type="entry name" value="INTEGRAL MEMBRANE PROTEIN-RELATED"/>
    <property type="match status" value="1"/>
</dbReference>
<evidence type="ECO:0000313" key="2">
    <source>
        <dbReference type="EMBL" id="SHJ27568.1"/>
    </source>
</evidence>